<dbReference type="RefSeq" id="WP_050695085.1">
    <property type="nucleotide sequence ID" value="NZ_CP012072.1"/>
</dbReference>
<evidence type="ECO:0000313" key="3">
    <source>
        <dbReference type="EMBL" id="QQC44089.1"/>
    </source>
</evidence>
<keyword evidence="1" id="KW-0472">Membrane</keyword>
<feature type="domain" description="DUF4350" evidence="2">
    <location>
        <begin position="54"/>
        <end position="221"/>
    </location>
</feature>
<organism evidence="3 4">
    <name type="scientific">Schaalia meyeri</name>
    <dbReference type="NCBI Taxonomy" id="52773"/>
    <lineage>
        <taxon>Bacteria</taxon>
        <taxon>Bacillati</taxon>
        <taxon>Actinomycetota</taxon>
        <taxon>Actinomycetes</taxon>
        <taxon>Actinomycetales</taxon>
        <taxon>Actinomycetaceae</taxon>
        <taxon>Schaalia</taxon>
    </lineage>
</organism>
<evidence type="ECO:0000259" key="2">
    <source>
        <dbReference type="Pfam" id="PF14258"/>
    </source>
</evidence>
<evidence type="ECO:0000313" key="4">
    <source>
        <dbReference type="Proteomes" id="UP000595220"/>
    </source>
</evidence>
<reference evidence="3 4" key="1">
    <citation type="submission" date="2020-12" db="EMBL/GenBank/DDBJ databases">
        <title>FDA dAtabase for Regulatory Grade micrObial Sequences (FDA-ARGOS): Supporting development and validation of Infectious Disease Dx tests.</title>
        <authorList>
            <person name="Sproer C."/>
            <person name="Gronow S."/>
            <person name="Severitt S."/>
            <person name="Schroder I."/>
            <person name="Tallon L."/>
            <person name="Sadzewicz L."/>
            <person name="Zhao X."/>
            <person name="Boylan J."/>
            <person name="Ott S."/>
            <person name="Bowen H."/>
            <person name="Vavikolanu K."/>
            <person name="Mehta A."/>
            <person name="Aluvathingal J."/>
            <person name="Nadendla S."/>
            <person name="Lowell S."/>
            <person name="Myers T."/>
            <person name="Yan Y."/>
            <person name="Sichtig H."/>
        </authorList>
    </citation>
    <scope>NUCLEOTIDE SEQUENCE [LARGE SCALE GENOMIC DNA]</scope>
    <source>
        <strain evidence="3 4">FDAARGOS_985</strain>
    </source>
</reference>
<gene>
    <name evidence="3" type="ORF">I6H42_01250</name>
</gene>
<evidence type="ECO:0000256" key="1">
    <source>
        <dbReference type="SAM" id="Phobius"/>
    </source>
</evidence>
<proteinExistence type="predicted"/>
<feature type="transmembrane region" description="Helical" evidence="1">
    <location>
        <begin position="23"/>
        <end position="40"/>
    </location>
</feature>
<accession>A0AAP9Y7Y5</accession>
<protein>
    <submittedName>
        <fullName evidence="3">DUF4350 domain-containing protein</fullName>
    </submittedName>
</protein>
<dbReference type="KEGG" id="amy:ADJ76_05215"/>
<dbReference type="InterPro" id="IPR025646">
    <property type="entry name" value="DUF4350"/>
</dbReference>
<keyword evidence="1" id="KW-1133">Transmembrane helix</keyword>
<name>A0AAP9Y7Y5_9ACTO</name>
<sequence length="382" mass="40999">MKARQVAVVTPTARERLSAARPGLILIAFTIIVLFAVALIPRADFNESPVGIRNRGPNGARAFAQVLRSHGIRVREVSASQAVSVDEDTTLVVVFPSRMKHTLAKRIETRANVVYVGLEEEFASGSPYMDKLESVRDWGSPHRASPGCSSQAAARAQALHTSRYMITGDTPGWQLCFSASGASYAYAERSEPGRFRALIPDSARLRNRGITDGGNAALAINAIARTPKVAWYSPKESDDLTDGGESADRSPYIAPAFLMVVGAGLLAAVAYGRRMGPLTSERLPVEVPAAETLIGRARLMRSQRAYAHAAKALRSATASRIATALGVAHTADRQTLTRAIEQRGLPASRSTALLWGPPPTSEAALVRLANDLASLEKEIRHD</sequence>
<keyword evidence="4" id="KW-1185">Reference proteome</keyword>
<dbReference type="Pfam" id="PF14258">
    <property type="entry name" value="DUF4350"/>
    <property type="match status" value="1"/>
</dbReference>
<dbReference type="AlphaFoldDB" id="A0AAP9Y7Y5"/>
<dbReference type="EMBL" id="CP066065">
    <property type="protein sequence ID" value="QQC44089.1"/>
    <property type="molecule type" value="Genomic_DNA"/>
</dbReference>
<keyword evidence="1" id="KW-0812">Transmembrane</keyword>
<feature type="transmembrane region" description="Helical" evidence="1">
    <location>
        <begin position="252"/>
        <end position="272"/>
    </location>
</feature>
<dbReference type="Proteomes" id="UP000595220">
    <property type="component" value="Chromosome"/>
</dbReference>